<dbReference type="EMBL" id="CAXLJM020000030">
    <property type="protein sequence ID" value="CAL8098388.1"/>
    <property type="molecule type" value="Genomic_DNA"/>
</dbReference>
<keyword evidence="1" id="KW-0472">Membrane</keyword>
<organism evidence="2 3">
    <name type="scientific">Orchesella dallaii</name>
    <dbReference type="NCBI Taxonomy" id="48710"/>
    <lineage>
        <taxon>Eukaryota</taxon>
        <taxon>Metazoa</taxon>
        <taxon>Ecdysozoa</taxon>
        <taxon>Arthropoda</taxon>
        <taxon>Hexapoda</taxon>
        <taxon>Collembola</taxon>
        <taxon>Entomobryomorpha</taxon>
        <taxon>Entomobryoidea</taxon>
        <taxon>Orchesellidae</taxon>
        <taxon>Orchesellinae</taxon>
        <taxon>Orchesella</taxon>
    </lineage>
</organism>
<keyword evidence="3" id="KW-1185">Reference proteome</keyword>
<comment type="caution">
    <text evidence="2">The sequence shown here is derived from an EMBL/GenBank/DDBJ whole genome shotgun (WGS) entry which is preliminary data.</text>
</comment>
<keyword evidence="1" id="KW-0812">Transmembrane</keyword>
<evidence type="ECO:0000313" key="2">
    <source>
        <dbReference type="EMBL" id="CAL8098388.1"/>
    </source>
</evidence>
<gene>
    <name evidence="2" type="ORF">ODALV1_LOCUS9920</name>
</gene>
<accession>A0ABP1QFY7</accession>
<feature type="transmembrane region" description="Helical" evidence="1">
    <location>
        <begin position="356"/>
        <end position="377"/>
    </location>
</feature>
<name>A0ABP1QFY7_9HEXA</name>
<evidence type="ECO:0000256" key="1">
    <source>
        <dbReference type="SAM" id="Phobius"/>
    </source>
</evidence>
<keyword evidence="1" id="KW-1133">Transmembrane helix</keyword>
<dbReference type="Proteomes" id="UP001642540">
    <property type="component" value="Unassembled WGS sequence"/>
</dbReference>
<feature type="transmembrane region" description="Helical" evidence="1">
    <location>
        <begin position="628"/>
        <end position="648"/>
    </location>
</feature>
<protein>
    <submittedName>
        <fullName evidence="2">Uncharacterized protein</fullName>
    </submittedName>
</protein>
<reference evidence="2 3" key="1">
    <citation type="submission" date="2024-08" db="EMBL/GenBank/DDBJ databases">
        <authorList>
            <person name="Cucini C."/>
            <person name="Frati F."/>
        </authorList>
    </citation>
    <scope>NUCLEOTIDE SEQUENCE [LARGE SCALE GENOMIC DNA]</scope>
</reference>
<evidence type="ECO:0000313" key="3">
    <source>
        <dbReference type="Proteomes" id="UP001642540"/>
    </source>
</evidence>
<sequence length="690" mass="80426">MRFGFKITFLRIRGVFPVIWEPWLLMLYTKQDEYVPLYSLDQSFTHCVNIYIHGSEELELIEKVYEKYDDFQKPFSDTKIFSMCIKYVVLNSSYLYELEITREVSRYAEISSVVLLPAMPRDYPYKSFGRKYIEDVVNEVFDESFRHSIHCIFLIVDNDNTTATTEVQQYPANMVLMKLKNRKTADGRLIVVHYLKTLCHNYCSQYWTDGHKFGDLVPANKFHKRHLYSANLGSISFALSPSTSTIPNDLLSYCQKFVANLISKNCDSKVMSMASFAELHNFTVAIYNLKVKSNRVAFDKFTDSYIVYPTLLFFISSRNVPFHVIYSHDASMVIFYCSKESREENRSKIFHWIEPFTALLWLYCFMLLGIPFLITFISTNSASDSLGSIYGVVGVILRQYTGVVGRKLLIFTSFFGLIVGSFYESQITSLAIVQLPPETIQSLQQLLQRGYKILLKHEEYHGTYKEDFKMREILDKFNDSWFRYASVYDGHDKKFALEVSLLAVSNGRQKYAAMEAASDTYFSLLKHTQSIREETACAECNCHPIPDEIARRHHHWIVNVKNVYWLVKSLHHVKEAGFQNVWNHWAKWVEELNYIMYERRLQEKGSWVGDSFFHEKNLGPALIKLEEIGGFLLLSLCPYITGIVILVVEISSKTANCILNGNAIRTLIEFKVYRSMWRYPTIKKVWGMKR</sequence>
<proteinExistence type="predicted"/>